<dbReference type="InterPro" id="IPR032508">
    <property type="entry name" value="FecR_C"/>
</dbReference>
<feature type="domain" description="Protein FecR C-terminal" evidence="3">
    <location>
        <begin position="279"/>
        <end position="342"/>
    </location>
</feature>
<dbReference type="InterPro" id="IPR012373">
    <property type="entry name" value="Ferrdict_sens_TM"/>
</dbReference>
<feature type="transmembrane region" description="Helical" evidence="1">
    <location>
        <begin position="102"/>
        <end position="123"/>
    </location>
</feature>
<evidence type="ECO:0000313" key="4">
    <source>
        <dbReference type="EMBL" id="KAA2245312.1"/>
    </source>
</evidence>
<dbReference type="Gene3D" id="2.60.120.1440">
    <property type="match status" value="1"/>
</dbReference>
<dbReference type="GO" id="GO:0016989">
    <property type="term" value="F:sigma factor antagonist activity"/>
    <property type="evidence" value="ECO:0007669"/>
    <property type="project" value="TreeGrafter"/>
</dbReference>
<dbReference type="EMBL" id="VUOC01000001">
    <property type="protein sequence ID" value="KAA2245312.1"/>
    <property type="molecule type" value="Genomic_DNA"/>
</dbReference>
<organism evidence="4 5">
    <name type="scientific">Chitinophaga agrisoli</name>
    <dbReference type="NCBI Taxonomy" id="2607653"/>
    <lineage>
        <taxon>Bacteria</taxon>
        <taxon>Pseudomonadati</taxon>
        <taxon>Bacteroidota</taxon>
        <taxon>Chitinophagia</taxon>
        <taxon>Chitinophagales</taxon>
        <taxon>Chitinophagaceae</taxon>
        <taxon>Chitinophaga</taxon>
    </lineage>
</organism>
<keyword evidence="5" id="KW-1185">Reference proteome</keyword>
<evidence type="ECO:0000313" key="5">
    <source>
        <dbReference type="Proteomes" id="UP000324611"/>
    </source>
</evidence>
<keyword evidence="1" id="KW-0812">Transmembrane</keyword>
<name>A0A5B2W3Q5_9BACT</name>
<reference evidence="4 5" key="1">
    <citation type="submission" date="2019-09" db="EMBL/GenBank/DDBJ databases">
        <title>Chitinophaga ginsengihumi sp. nov., isolated from soil of ginseng rhizosphere.</title>
        <authorList>
            <person name="Lee J."/>
        </authorList>
    </citation>
    <scope>NUCLEOTIDE SEQUENCE [LARGE SCALE GENOMIC DNA]</scope>
    <source>
        <strain evidence="4 5">BN140078</strain>
    </source>
</reference>
<dbReference type="AlphaFoldDB" id="A0A5B2W3Q5"/>
<dbReference type="InterPro" id="IPR006860">
    <property type="entry name" value="FecR"/>
</dbReference>
<accession>A0A5B2W3Q5</accession>
<protein>
    <submittedName>
        <fullName evidence="4">DUF4974 domain-containing protein</fullName>
    </submittedName>
</protein>
<sequence length="349" mass="39411">MEFPNDYDHYDSNDFIADDYFLQWVKSPDAASEAFWQHWIATHPHRQEQVAAARAFIIGLRFNETTPSPAAVEAALQRNLAMLEALPQDHQPVVKQKSLRKVWWWAAAAVVTGVMALAGRQLWLKPAAMIQYSGLADGIRKITLPDNSEVILNANAAISFRKDWSGADQREVWLKGEAFFDIKQVKAGDQPAQAFIVHSGNMDIDVLGTSFNVKEGSAFTNVTLNTGKIKIRFSKLPETPFYLAPGDFVRYSAKDNKITKKRVNADLYAVWKEEGRQLQNVTLKEMAVYIEDIYGYHVRISNSELAQEKLSGGLRVKDEHLLLETLAFALNVQIDKKADTLFIQPKTKK</sequence>
<keyword evidence="1" id="KW-0472">Membrane</keyword>
<dbReference type="RefSeq" id="WP_149836701.1">
    <property type="nucleotide sequence ID" value="NZ_VUOC01000001.1"/>
</dbReference>
<dbReference type="PIRSF" id="PIRSF018266">
    <property type="entry name" value="FecR"/>
    <property type="match status" value="1"/>
</dbReference>
<gene>
    <name evidence="4" type="ORF">F0L74_04940</name>
</gene>
<evidence type="ECO:0000256" key="1">
    <source>
        <dbReference type="SAM" id="Phobius"/>
    </source>
</evidence>
<feature type="domain" description="FecR protein" evidence="2">
    <location>
        <begin position="136"/>
        <end position="230"/>
    </location>
</feature>
<dbReference type="Gene3D" id="3.55.50.30">
    <property type="match status" value="1"/>
</dbReference>
<dbReference type="Pfam" id="PF04773">
    <property type="entry name" value="FecR"/>
    <property type="match status" value="1"/>
</dbReference>
<dbReference type="Proteomes" id="UP000324611">
    <property type="component" value="Unassembled WGS sequence"/>
</dbReference>
<evidence type="ECO:0000259" key="2">
    <source>
        <dbReference type="Pfam" id="PF04773"/>
    </source>
</evidence>
<dbReference type="PANTHER" id="PTHR30273">
    <property type="entry name" value="PERIPLASMIC SIGNAL SENSOR AND SIGMA FACTOR ACTIVATOR FECR-RELATED"/>
    <property type="match status" value="1"/>
</dbReference>
<dbReference type="PANTHER" id="PTHR30273:SF2">
    <property type="entry name" value="PROTEIN FECR"/>
    <property type="match status" value="1"/>
</dbReference>
<evidence type="ECO:0000259" key="3">
    <source>
        <dbReference type="Pfam" id="PF16344"/>
    </source>
</evidence>
<proteinExistence type="predicted"/>
<reference evidence="4 5" key="2">
    <citation type="submission" date="2019-09" db="EMBL/GenBank/DDBJ databases">
        <authorList>
            <person name="Jin C."/>
        </authorList>
    </citation>
    <scope>NUCLEOTIDE SEQUENCE [LARGE SCALE GENOMIC DNA]</scope>
    <source>
        <strain evidence="4 5">BN140078</strain>
    </source>
</reference>
<dbReference type="Pfam" id="PF16344">
    <property type="entry name" value="FecR_C"/>
    <property type="match status" value="1"/>
</dbReference>
<comment type="caution">
    <text evidence="4">The sequence shown here is derived from an EMBL/GenBank/DDBJ whole genome shotgun (WGS) entry which is preliminary data.</text>
</comment>
<keyword evidence="1" id="KW-1133">Transmembrane helix</keyword>